<keyword evidence="6 7" id="KW-0472">Membrane</keyword>
<dbReference type="PANTHER" id="PTHR42709">
    <property type="entry name" value="ALKALINE PHOSPHATASE LIKE PROTEIN"/>
    <property type="match status" value="1"/>
</dbReference>
<evidence type="ECO:0000256" key="2">
    <source>
        <dbReference type="ARBA" id="ARBA00010792"/>
    </source>
</evidence>
<keyword evidence="4 7" id="KW-0812">Transmembrane</keyword>
<sequence>MEAWVTNVITEYGYLGVFLTMVLENVFPPIPSEVVLPFSGFMTTKTDLSPIIMIATASLGSIVGAVLLYWIGSALNVERLARIVERWGHIFRLRKEDVRKADAWFDRYGIWTVLFCRVVPLIRSLISIPAGMSGMPFSLFLLFTSIGTLVWNTILIYIGVNLGAAWPTIVGYMDVYSNFIYVLLGIIIILAFVWYRKLVKKRKNS</sequence>
<dbReference type="OrthoDB" id="9813426at2"/>
<evidence type="ECO:0000256" key="7">
    <source>
        <dbReference type="SAM" id="Phobius"/>
    </source>
</evidence>
<keyword evidence="10" id="KW-1185">Reference proteome</keyword>
<organism evidence="9 10">
    <name type="scientific">Radiobacillus deserti</name>
    <dbReference type="NCBI Taxonomy" id="2594883"/>
    <lineage>
        <taxon>Bacteria</taxon>
        <taxon>Bacillati</taxon>
        <taxon>Bacillota</taxon>
        <taxon>Bacilli</taxon>
        <taxon>Bacillales</taxon>
        <taxon>Bacillaceae</taxon>
        <taxon>Radiobacillus</taxon>
    </lineage>
</organism>
<feature type="domain" description="VTT" evidence="8">
    <location>
        <begin position="30"/>
        <end position="160"/>
    </location>
</feature>
<dbReference type="InterPro" id="IPR032816">
    <property type="entry name" value="VTT_dom"/>
</dbReference>
<feature type="transmembrane region" description="Helical" evidence="7">
    <location>
        <begin position="51"/>
        <end position="71"/>
    </location>
</feature>
<proteinExistence type="inferred from homology"/>
<reference evidence="9 10" key="1">
    <citation type="submission" date="2019-07" db="EMBL/GenBank/DDBJ databases">
        <authorList>
            <person name="Li J."/>
        </authorList>
    </citation>
    <scope>NUCLEOTIDE SEQUENCE [LARGE SCALE GENOMIC DNA]</scope>
    <source>
        <strain evidence="9 10">TKL69</strain>
    </source>
</reference>
<feature type="transmembrane region" description="Helical" evidence="7">
    <location>
        <begin position="138"/>
        <end position="158"/>
    </location>
</feature>
<keyword evidence="3" id="KW-1003">Cell membrane</keyword>
<feature type="transmembrane region" description="Helical" evidence="7">
    <location>
        <begin position="178"/>
        <end position="195"/>
    </location>
</feature>
<evidence type="ECO:0000256" key="1">
    <source>
        <dbReference type="ARBA" id="ARBA00004651"/>
    </source>
</evidence>
<evidence type="ECO:0000259" key="8">
    <source>
        <dbReference type="Pfam" id="PF09335"/>
    </source>
</evidence>
<evidence type="ECO:0000313" key="9">
    <source>
        <dbReference type="EMBL" id="QDP39603.1"/>
    </source>
</evidence>
<dbReference type="Pfam" id="PF09335">
    <property type="entry name" value="VTT_dom"/>
    <property type="match status" value="1"/>
</dbReference>
<dbReference type="Proteomes" id="UP000315215">
    <property type="component" value="Chromosome"/>
</dbReference>
<name>A0A516KDW4_9BACI</name>
<dbReference type="AlphaFoldDB" id="A0A516KDW4"/>
<protein>
    <submittedName>
        <fullName evidence="9">DedA family protein</fullName>
    </submittedName>
</protein>
<feature type="transmembrane region" description="Helical" evidence="7">
    <location>
        <begin position="12"/>
        <end position="30"/>
    </location>
</feature>
<dbReference type="RefSeq" id="WP_143892359.1">
    <property type="nucleotide sequence ID" value="NZ_CP041666.1"/>
</dbReference>
<evidence type="ECO:0000256" key="6">
    <source>
        <dbReference type="ARBA" id="ARBA00023136"/>
    </source>
</evidence>
<evidence type="ECO:0000313" key="10">
    <source>
        <dbReference type="Proteomes" id="UP000315215"/>
    </source>
</evidence>
<keyword evidence="5 7" id="KW-1133">Transmembrane helix</keyword>
<accession>A0A516KDW4</accession>
<evidence type="ECO:0000256" key="4">
    <source>
        <dbReference type="ARBA" id="ARBA00022692"/>
    </source>
</evidence>
<dbReference type="KEGG" id="aqt:FN924_05075"/>
<dbReference type="GO" id="GO:0005886">
    <property type="term" value="C:plasma membrane"/>
    <property type="evidence" value="ECO:0007669"/>
    <property type="project" value="UniProtKB-SubCell"/>
</dbReference>
<dbReference type="PANTHER" id="PTHR42709:SF6">
    <property type="entry name" value="UNDECAPRENYL PHOSPHATE TRANSPORTER A"/>
    <property type="match status" value="1"/>
</dbReference>
<evidence type="ECO:0000256" key="5">
    <source>
        <dbReference type="ARBA" id="ARBA00022989"/>
    </source>
</evidence>
<gene>
    <name evidence="9" type="ORF">FN924_05075</name>
</gene>
<dbReference type="InterPro" id="IPR051311">
    <property type="entry name" value="DedA_domain"/>
</dbReference>
<comment type="subcellular location">
    <subcellularLocation>
        <location evidence="1">Cell membrane</location>
        <topology evidence="1">Multi-pass membrane protein</topology>
    </subcellularLocation>
</comment>
<dbReference type="EMBL" id="CP041666">
    <property type="protein sequence ID" value="QDP39603.1"/>
    <property type="molecule type" value="Genomic_DNA"/>
</dbReference>
<comment type="similarity">
    <text evidence="2">Belongs to the DedA family.</text>
</comment>
<evidence type="ECO:0000256" key="3">
    <source>
        <dbReference type="ARBA" id="ARBA00022475"/>
    </source>
</evidence>